<feature type="transmembrane region" description="Helical" evidence="8">
    <location>
        <begin position="90"/>
        <end position="109"/>
    </location>
</feature>
<keyword evidence="4 8" id="KW-0812">Transmembrane</keyword>
<dbReference type="GO" id="GO:0005886">
    <property type="term" value="C:plasma membrane"/>
    <property type="evidence" value="ECO:0007669"/>
    <property type="project" value="UniProtKB-SubCell"/>
</dbReference>
<evidence type="ECO:0000256" key="4">
    <source>
        <dbReference type="ARBA" id="ARBA00022692"/>
    </source>
</evidence>
<comment type="subcellular location">
    <subcellularLocation>
        <location evidence="1">Cell membrane</location>
        <topology evidence="1">Multi-pass membrane protein</topology>
    </subcellularLocation>
</comment>
<dbReference type="EC" id="3.4.22.-" evidence="10"/>
<comment type="caution">
    <text evidence="10">The sequence shown here is derived from an EMBL/GenBank/DDBJ whole genome shotgun (WGS) entry which is preliminary data.</text>
</comment>
<evidence type="ECO:0000313" key="11">
    <source>
        <dbReference type="Proteomes" id="UP000434044"/>
    </source>
</evidence>
<dbReference type="NCBIfam" id="TIGR03109">
    <property type="entry name" value="exosort_XrtA"/>
    <property type="match status" value="1"/>
</dbReference>
<dbReference type="RefSeq" id="WP_155450337.1">
    <property type="nucleotide sequence ID" value="NZ_WNKT01000024.1"/>
</dbReference>
<evidence type="ECO:0000259" key="9">
    <source>
        <dbReference type="Pfam" id="PF11984"/>
    </source>
</evidence>
<feature type="transmembrane region" description="Helical" evidence="8">
    <location>
        <begin position="295"/>
        <end position="315"/>
    </location>
</feature>
<dbReference type="InterPro" id="IPR026392">
    <property type="entry name" value="Exo/Archaeosortase_dom"/>
</dbReference>
<dbReference type="Pfam" id="PF09721">
    <property type="entry name" value="Exosortase_EpsH"/>
    <property type="match status" value="1"/>
</dbReference>
<gene>
    <name evidence="10" type="primary">xrtA</name>
    <name evidence="10" type="ORF">GJ668_11720</name>
</gene>
<dbReference type="InterPro" id="IPR013426">
    <property type="entry name" value="EpsH-like"/>
</dbReference>
<dbReference type="NCBIfam" id="TIGR02914">
    <property type="entry name" value="EpsI_fam"/>
    <property type="match status" value="1"/>
</dbReference>
<keyword evidence="2" id="KW-1003">Cell membrane</keyword>
<dbReference type="OrthoDB" id="9797363at2"/>
<evidence type="ECO:0000256" key="6">
    <source>
        <dbReference type="ARBA" id="ARBA00022989"/>
    </source>
</evidence>
<feature type="domain" description="Methanolan biosynthesis EpsI" evidence="9">
    <location>
        <begin position="301"/>
        <end position="496"/>
    </location>
</feature>
<dbReference type="InterPro" id="IPR014263">
    <property type="entry name" value="Methanolan_biosynth_EpsI"/>
</dbReference>
<evidence type="ECO:0000256" key="7">
    <source>
        <dbReference type="ARBA" id="ARBA00023136"/>
    </source>
</evidence>
<feature type="transmembrane region" description="Helical" evidence="8">
    <location>
        <begin position="66"/>
        <end position="84"/>
    </location>
</feature>
<keyword evidence="3" id="KW-0645">Protease</keyword>
<name>A0A6N8EGZ8_9GAMM</name>
<evidence type="ECO:0000256" key="1">
    <source>
        <dbReference type="ARBA" id="ARBA00004651"/>
    </source>
</evidence>
<feature type="transmembrane region" description="Helical" evidence="8">
    <location>
        <begin position="7"/>
        <end position="32"/>
    </location>
</feature>
<protein>
    <submittedName>
        <fullName evidence="10">Exosortase A</fullName>
        <ecNumber evidence="10">3.4.22.-</ecNumber>
    </submittedName>
</protein>
<dbReference type="NCBIfam" id="TIGR02602">
    <property type="entry name" value="8TM_EpsH"/>
    <property type="match status" value="1"/>
</dbReference>
<keyword evidence="6 8" id="KW-1133">Transmembrane helix</keyword>
<feature type="transmembrane region" description="Helical" evidence="8">
    <location>
        <begin position="116"/>
        <end position="135"/>
    </location>
</feature>
<proteinExistence type="predicted"/>
<feature type="transmembrane region" description="Helical" evidence="8">
    <location>
        <begin position="244"/>
        <end position="265"/>
    </location>
</feature>
<sequence length="508" mass="57604">MRMQTRLLWWFGAFVLLSVFLWPSFASIVAIWERSETFAHGFLVVPIVLFLIWRKRHGLSLLDYGTDWRALPILAGTGFVWLLARLIDVAVIEQLAAVLMVPILVWLIFGLAAVRYLGFPLAFLFFAVPMGEWLVPPLMDFTASFTVFLLRLSGLPVYWEGTFFSIPSGDWSVVAACSGIRYLIASVFLGVLYAYLNYHALWRRLLFIALAALTPILANGLRAYLIVMIGHLSDMRLAVGVDHLIYGWVFFGLVMFLLFALGNLWSDAERPSLTEAAPPAFEVRKIQPASLTHETLGLVLGLLLLVVWPLLGIWIESRAAAEREWPGHQIASELVNWSPMDTDFSAWTPRFLESSATWRQDFAHGNERAGVYLALYGQGSGEMVNSEHVLVIQKDPVWRSIEQARRSVDLGDGMQRVTETRLKSTTQSLLVWDWYWTNGYQTSSPQLAKLQEAWILLSGQRLNQARIALYTPIELKAEPARARLETFARALLPRLEIHLRALTENRDD</sequence>
<evidence type="ECO:0000256" key="8">
    <source>
        <dbReference type="SAM" id="Phobius"/>
    </source>
</evidence>
<dbReference type="Proteomes" id="UP000434044">
    <property type="component" value="Unassembled WGS sequence"/>
</dbReference>
<dbReference type="GO" id="GO:0008233">
    <property type="term" value="F:peptidase activity"/>
    <property type="evidence" value="ECO:0007669"/>
    <property type="project" value="UniProtKB-KW"/>
</dbReference>
<dbReference type="EMBL" id="WNKT01000024">
    <property type="protein sequence ID" value="MTW21757.1"/>
    <property type="molecule type" value="Genomic_DNA"/>
</dbReference>
<evidence type="ECO:0000256" key="3">
    <source>
        <dbReference type="ARBA" id="ARBA00022670"/>
    </source>
</evidence>
<organism evidence="10 11">
    <name type="scientific">Allochromatium palmeri</name>
    <dbReference type="NCBI Taxonomy" id="231048"/>
    <lineage>
        <taxon>Bacteria</taxon>
        <taxon>Pseudomonadati</taxon>
        <taxon>Pseudomonadota</taxon>
        <taxon>Gammaproteobacteria</taxon>
        <taxon>Chromatiales</taxon>
        <taxon>Chromatiaceae</taxon>
        <taxon>Allochromatium</taxon>
    </lineage>
</organism>
<feature type="transmembrane region" description="Helical" evidence="8">
    <location>
        <begin position="38"/>
        <end position="54"/>
    </location>
</feature>
<keyword evidence="5 10" id="KW-0378">Hydrolase</keyword>
<feature type="transmembrane region" description="Helical" evidence="8">
    <location>
        <begin position="171"/>
        <end position="195"/>
    </location>
</feature>
<dbReference type="InterPro" id="IPR019127">
    <property type="entry name" value="Exosortase"/>
</dbReference>
<dbReference type="InterPro" id="IPR017540">
    <property type="entry name" value="Exosortase-1"/>
</dbReference>
<feature type="transmembrane region" description="Helical" evidence="8">
    <location>
        <begin position="207"/>
        <end position="232"/>
    </location>
</feature>
<accession>A0A6N8EGZ8</accession>
<reference evidence="10 11" key="1">
    <citation type="submission" date="2019-11" db="EMBL/GenBank/DDBJ databases">
        <title>Whole-genome sequence of the anaerobic purple sulfur bacterium Allochromatium palmeri DSM 15591.</title>
        <authorList>
            <person name="Kyndt J.A."/>
            <person name="Meyer T.E."/>
        </authorList>
    </citation>
    <scope>NUCLEOTIDE SEQUENCE [LARGE SCALE GENOMIC DNA]</scope>
    <source>
        <strain evidence="10 11">DSM 15591</strain>
    </source>
</reference>
<keyword evidence="7 8" id="KW-0472">Membrane</keyword>
<dbReference type="Pfam" id="PF11984">
    <property type="entry name" value="DUF3485"/>
    <property type="match status" value="1"/>
</dbReference>
<dbReference type="GO" id="GO:0006508">
    <property type="term" value="P:proteolysis"/>
    <property type="evidence" value="ECO:0007669"/>
    <property type="project" value="UniProtKB-KW"/>
</dbReference>
<evidence type="ECO:0000256" key="2">
    <source>
        <dbReference type="ARBA" id="ARBA00022475"/>
    </source>
</evidence>
<dbReference type="NCBIfam" id="TIGR04178">
    <property type="entry name" value="exo_archaeo"/>
    <property type="match status" value="1"/>
</dbReference>
<evidence type="ECO:0000313" key="10">
    <source>
        <dbReference type="EMBL" id="MTW21757.1"/>
    </source>
</evidence>
<evidence type="ECO:0000256" key="5">
    <source>
        <dbReference type="ARBA" id="ARBA00022801"/>
    </source>
</evidence>
<keyword evidence="11" id="KW-1185">Reference proteome</keyword>
<dbReference type="AlphaFoldDB" id="A0A6N8EGZ8"/>